<dbReference type="Pfam" id="PF04397">
    <property type="entry name" value="LytTR"/>
    <property type="match status" value="1"/>
</dbReference>
<dbReference type="Proteomes" id="UP000245412">
    <property type="component" value="Unassembled WGS sequence"/>
</dbReference>
<dbReference type="SMART" id="SM00850">
    <property type="entry name" value="LytTR"/>
    <property type="match status" value="1"/>
</dbReference>
<dbReference type="AlphaFoldDB" id="A0AB73T978"/>
<reference evidence="2 3" key="1">
    <citation type="submission" date="2018-05" db="EMBL/GenBank/DDBJ databases">
        <authorList>
            <person name="Goeker M."/>
            <person name="Huntemann M."/>
            <person name="Clum A."/>
            <person name="Pillay M."/>
            <person name="Palaniappan K."/>
            <person name="Varghese N."/>
            <person name="Mikhailova N."/>
            <person name="Stamatis D."/>
            <person name="Reddy T."/>
            <person name="Daum C."/>
            <person name="Shapiro N."/>
            <person name="Ivanova N."/>
            <person name="Kyrpides N."/>
            <person name="Woyke T."/>
        </authorList>
    </citation>
    <scope>NUCLEOTIDE SEQUENCE [LARGE SCALE GENOMIC DNA]</scope>
    <source>
        <strain evidence="2 3">DSM 26524</strain>
    </source>
</reference>
<dbReference type="PANTHER" id="PTHR37299:SF1">
    <property type="entry name" value="STAGE 0 SPORULATION PROTEIN A HOMOLOG"/>
    <property type="match status" value="1"/>
</dbReference>
<accession>A0AB73T978</accession>
<dbReference type="PROSITE" id="PS50930">
    <property type="entry name" value="HTH_LYTTR"/>
    <property type="match status" value="1"/>
</dbReference>
<feature type="domain" description="HTH LytTR-type" evidence="1">
    <location>
        <begin position="140"/>
        <end position="230"/>
    </location>
</feature>
<dbReference type="EMBL" id="QGGY01000001">
    <property type="protein sequence ID" value="PWJ78659.1"/>
    <property type="molecule type" value="Genomic_DNA"/>
</dbReference>
<dbReference type="InterPro" id="IPR032710">
    <property type="entry name" value="NTF2-like_dom_sf"/>
</dbReference>
<dbReference type="Pfam" id="PF13474">
    <property type="entry name" value="SnoaL_3"/>
    <property type="match status" value="1"/>
</dbReference>
<proteinExistence type="predicted"/>
<evidence type="ECO:0000313" key="2">
    <source>
        <dbReference type="EMBL" id="PWJ78659.1"/>
    </source>
</evidence>
<sequence length="248" mass="29189">MNQVEYMLQKKTEIFLSSLYMHDIAAAIQMMDEKIILAGLEDKTFCSGVNEAEEYLERFLEGHKGIVREKEYQCIDSEQDIGFISLHYNVAGVEKGEICCRRASFFWSRKDEVWKIVHVHLNDIDMGEEKVLVHGKQGCTYLLHIQEIMFIEARNMNSEIHCRTQTIVANEQLAAFRMRLPRYFVKVHRSYLVNVHYVEKVERYQIRLHNGSLLPVPEKRYKEVKEKVKELIEEWPAEASKQGSEEEN</sequence>
<evidence type="ECO:0000259" key="1">
    <source>
        <dbReference type="PROSITE" id="PS50930"/>
    </source>
</evidence>
<dbReference type="InterPro" id="IPR037401">
    <property type="entry name" value="SnoaL-like"/>
</dbReference>
<name>A0AB73T978_9FIRM</name>
<dbReference type="Gene3D" id="3.10.450.50">
    <property type="match status" value="1"/>
</dbReference>
<dbReference type="Gene3D" id="2.40.50.1020">
    <property type="entry name" value="LytTr DNA-binding domain"/>
    <property type="match status" value="1"/>
</dbReference>
<dbReference type="RefSeq" id="WP_109624114.1">
    <property type="nucleotide sequence ID" value="NZ_CABJAT010000001.1"/>
</dbReference>
<protein>
    <submittedName>
        <fullName evidence="2">SnoaL-like protein</fullName>
    </submittedName>
</protein>
<dbReference type="InterPro" id="IPR046947">
    <property type="entry name" value="LytR-like"/>
</dbReference>
<dbReference type="SUPFAM" id="SSF54427">
    <property type="entry name" value="NTF2-like"/>
    <property type="match status" value="1"/>
</dbReference>
<dbReference type="InterPro" id="IPR007492">
    <property type="entry name" value="LytTR_DNA-bd_dom"/>
</dbReference>
<gene>
    <name evidence="2" type="ORF">C7383_10127</name>
</gene>
<keyword evidence="3" id="KW-1185">Reference proteome</keyword>
<dbReference type="GO" id="GO:0000156">
    <property type="term" value="F:phosphorelay response regulator activity"/>
    <property type="evidence" value="ECO:0007669"/>
    <property type="project" value="InterPro"/>
</dbReference>
<evidence type="ECO:0000313" key="3">
    <source>
        <dbReference type="Proteomes" id="UP000245412"/>
    </source>
</evidence>
<dbReference type="PANTHER" id="PTHR37299">
    <property type="entry name" value="TRANSCRIPTIONAL REGULATOR-RELATED"/>
    <property type="match status" value="1"/>
</dbReference>
<organism evidence="2 3">
    <name type="scientific">Murimonas intestini</name>
    <dbReference type="NCBI Taxonomy" id="1337051"/>
    <lineage>
        <taxon>Bacteria</taxon>
        <taxon>Bacillati</taxon>
        <taxon>Bacillota</taxon>
        <taxon>Clostridia</taxon>
        <taxon>Lachnospirales</taxon>
        <taxon>Lachnospiraceae</taxon>
        <taxon>Murimonas</taxon>
    </lineage>
</organism>
<dbReference type="GO" id="GO:0003677">
    <property type="term" value="F:DNA binding"/>
    <property type="evidence" value="ECO:0007669"/>
    <property type="project" value="InterPro"/>
</dbReference>
<comment type="caution">
    <text evidence="2">The sequence shown here is derived from an EMBL/GenBank/DDBJ whole genome shotgun (WGS) entry which is preliminary data.</text>
</comment>